<organism evidence="12 13">
    <name type="scientific">Staphylococcus aureus</name>
    <dbReference type="NCBI Taxonomy" id="1280"/>
    <lineage>
        <taxon>Bacteria</taxon>
        <taxon>Bacillati</taxon>
        <taxon>Bacillota</taxon>
        <taxon>Bacilli</taxon>
        <taxon>Bacillales</taxon>
        <taxon>Staphylococcaceae</taxon>
        <taxon>Staphylococcus</taxon>
    </lineage>
</organism>
<gene>
    <name evidence="12" type="ORF">CV021_00220</name>
</gene>
<keyword evidence="5 10" id="KW-1133">Transmembrane helix</keyword>
<keyword evidence="8 10" id="KW-0472">Membrane</keyword>
<feature type="transmembrane region" description="Helical" evidence="10">
    <location>
        <begin position="6"/>
        <end position="21"/>
    </location>
</feature>
<reference evidence="12 13" key="1">
    <citation type="submission" date="2017-11" db="EMBL/GenBank/DDBJ databases">
        <authorList>
            <person name="Founou R.C."/>
            <person name="Founou L."/>
            <person name="Allam M."/>
            <person name="Ismail A."/>
            <person name="Essack S.Y."/>
        </authorList>
    </citation>
    <scope>NUCLEOTIDE SEQUENCE [LARGE SCALE GENOMIC DNA]</scope>
    <source>
        <strain evidence="12 13">G703N2B1</strain>
    </source>
</reference>
<accession>A0A7Z1N8K9</accession>
<evidence type="ECO:0000256" key="5">
    <source>
        <dbReference type="ARBA" id="ARBA00022989"/>
    </source>
</evidence>
<name>A0A7Z1N8K9_STAAU</name>
<evidence type="ECO:0000256" key="2">
    <source>
        <dbReference type="ARBA" id="ARBA00022448"/>
    </source>
</evidence>
<dbReference type="GO" id="GO:0051453">
    <property type="term" value="P:regulation of intracellular pH"/>
    <property type="evidence" value="ECO:0007669"/>
    <property type="project" value="TreeGrafter"/>
</dbReference>
<evidence type="ECO:0000256" key="1">
    <source>
        <dbReference type="ARBA" id="ARBA00004651"/>
    </source>
</evidence>
<comment type="subcellular location">
    <subcellularLocation>
        <location evidence="1">Cell membrane</location>
        <topology evidence="1">Multi-pass membrane protein</topology>
    </subcellularLocation>
</comment>
<evidence type="ECO:0000313" key="12">
    <source>
        <dbReference type="EMBL" id="PPJ81026.1"/>
    </source>
</evidence>
<dbReference type="PANTHER" id="PTHR10110:SF86">
    <property type="entry name" value="SODIUM_HYDROGEN EXCHANGER 7"/>
    <property type="match status" value="1"/>
</dbReference>
<dbReference type="GO" id="GO:0005886">
    <property type="term" value="C:plasma membrane"/>
    <property type="evidence" value="ECO:0007669"/>
    <property type="project" value="UniProtKB-SubCell"/>
</dbReference>
<evidence type="ECO:0000259" key="11">
    <source>
        <dbReference type="Pfam" id="PF00999"/>
    </source>
</evidence>
<dbReference type="AlphaFoldDB" id="A0A7Z1N8K9"/>
<dbReference type="GO" id="GO:0015386">
    <property type="term" value="F:potassium:proton antiporter activity"/>
    <property type="evidence" value="ECO:0007669"/>
    <property type="project" value="TreeGrafter"/>
</dbReference>
<keyword evidence="6" id="KW-0915">Sodium</keyword>
<keyword evidence="9" id="KW-0739">Sodium transport</keyword>
<feature type="transmembrane region" description="Helical" evidence="10">
    <location>
        <begin position="87"/>
        <end position="109"/>
    </location>
</feature>
<sequence>IGGAIVGLIIGMALVRFRLTLMRRGIENINMFTFIQLLTPFVTYLIAELFHASGIIAAVVAGLVHGFERDRIAQTRTQLQMSYNHTWSILGYVLNGFVFSILGFLVPEVIVKIIKTEPHNLLFLIVITLLVALAVYLFRFVWVYV</sequence>
<dbReference type="EMBL" id="PGWZ01000044">
    <property type="protein sequence ID" value="PPJ81026.1"/>
    <property type="molecule type" value="Genomic_DNA"/>
</dbReference>
<feature type="non-terminal residue" evidence="12">
    <location>
        <position position="145"/>
    </location>
</feature>
<evidence type="ECO:0000313" key="13">
    <source>
        <dbReference type="Proteomes" id="UP000238775"/>
    </source>
</evidence>
<dbReference type="PANTHER" id="PTHR10110">
    <property type="entry name" value="SODIUM/HYDROGEN EXCHANGER"/>
    <property type="match status" value="1"/>
</dbReference>
<protein>
    <submittedName>
        <fullName evidence="12">Sodium:proton antiporter</fullName>
    </submittedName>
</protein>
<dbReference type="InterPro" id="IPR006153">
    <property type="entry name" value="Cation/H_exchanger_TM"/>
</dbReference>
<comment type="caution">
    <text evidence="12">The sequence shown here is derived from an EMBL/GenBank/DDBJ whole genome shotgun (WGS) entry which is preliminary data.</text>
</comment>
<proteinExistence type="predicted"/>
<feature type="non-terminal residue" evidence="12">
    <location>
        <position position="1"/>
    </location>
</feature>
<keyword evidence="3" id="KW-1003">Cell membrane</keyword>
<dbReference type="Pfam" id="PF00999">
    <property type="entry name" value="Na_H_Exchanger"/>
    <property type="match status" value="1"/>
</dbReference>
<keyword evidence="4 10" id="KW-0812">Transmembrane</keyword>
<evidence type="ECO:0000256" key="3">
    <source>
        <dbReference type="ARBA" id="ARBA00022475"/>
    </source>
</evidence>
<evidence type="ECO:0000256" key="4">
    <source>
        <dbReference type="ARBA" id="ARBA00022692"/>
    </source>
</evidence>
<evidence type="ECO:0000256" key="6">
    <source>
        <dbReference type="ARBA" id="ARBA00023053"/>
    </source>
</evidence>
<dbReference type="InterPro" id="IPR018422">
    <property type="entry name" value="Cation/H_exchanger_CPA1"/>
</dbReference>
<evidence type="ECO:0000256" key="10">
    <source>
        <dbReference type="SAM" id="Phobius"/>
    </source>
</evidence>
<keyword evidence="2" id="KW-0813">Transport</keyword>
<evidence type="ECO:0000256" key="7">
    <source>
        <dbReference type="ARBA" id="ARBA00023065"/>
    </source>
</evidence>
<dbReference type="Proteomes" id="UP000238775">
    <property type="component" value="Unassembled WGS sequence"/>
</dbReference>
<feature type="transmembrane region" description="Helical" evidence="10">
    <location>
        <begin position="121"/>
        <end position="142"/>
    </location>
</feature>
<feature type="transmembrane region" description="Helical" evidence="10">
    <location>
        <begin position="41"/>
        <end position="67"/>
    </location>
</feature>
<keyword evidence="7" id="KW-0406">Ion transport</keyword>
<dbReference type="GO" id="GO:0098719">
    <property type="term" value="P:sodium ion import across plasma membrane"/>
    <property type="evidence" value="ECO:0007669"/>
    <property type="project" value="TreeGrafter"/>
</dbReference>
<dbReference type="GO" id="GO:0015385">
    <property type="term" value="F:sodium:proton antiporter activity"/>
    <property type="evidence" value="ECO:0007669"/>
    <property type="project" value="InterPro"/>
</dbReference>
<dbReference type="RefSeq" id="WP_197314819.1">
    <property type="nucleotide sequence ID" value="NZ_PGWZ01000044.1"/>
</dbReference>
<evidence type="ECO:0000256" key="9">
    <source>
        <dbReference type="ARBA" id="ARBA00023201"/>
    </source>
</evidence>
<evidence type="ECO:0000256" key="8">
    <source>
        <dbReference type="ARBA" id="ARBA00023136"/>
    </source>
</evidence>
<feature type="domain" description="Cation/H+ exchanger transmembrane" evidence="11">
    <location>
        <begin position="4"/>
        <end position="145"/>
    </location>
</feature>